<protein>
    <submittedName>
        <fullName evidence="8">L,D-transpeptidase family protein</fullName>
    </submittedName>
</protein>
<evidence type="ECO:0000256" key="2">
    <source>
        <dbReference type="ARBA" id="ARBA00022679"/>
    </source>
</evidence>
<keyword evidence="3 6" id="KW-0133">Cell shape</keyword>
<evidence type="ECO:0000256" key="6">
    <source>
        <dbReference type="PROSITE-ProRule" id="PRU01373"/>
    </source>
</evidence>
<dbReference type="InterPro" id="IPR005490">
    <property type="entry name" value="LD_TPept_cat_dom"/>
</dbReference>
<gene>
    <name evidence="8" type="ORF">GQR93_02105</name>
</gene>
<dbReference type="AlphaFoldDB" id="A0A6P1E4T3"/>
<evidence type="ECO:0000256" key="5">
    <source>
        <dbReference type="ARBA" id="ARBA00023316"/>
    </source>
</evidence>
<name>A0A6P1E4T3_LENHI</name>
<dbReference type="PROSITE" id="PS52029">
    <property type="entry name" value="LD_TPASE"/>
    <property type="match status" value="1"/>
</dbReference>
<comment type="pathway">
    <text evidence="1 6">Cell wall biogenesis; peptidoglycan biosynthesis.</text>
</comment>
<dbReference type="SMR" id="A0A6P1E4T3"/>
<dbReference type="GO" id="GO:0005576">
    <property type="term" value="C:extracellular region"/>
    <property type="evidence" value="ECO:0007669"/>
    <property type="project" value="TreeGrafter"/>
</dbReference>
<dbReference type="Pfam" id="PF03734">
    <property type="entry name" value="YkuD"/>
    <property type="match status" value="1"/>
</dbReference>
<dbReference type="UniPathway" id="UPA00219"/>
<dbReference type="PANTHER" id="PTHR30582:SF2">
    <property type="entry name" value="L,D-TRANSPEPTIDASE YCIB-RELATED"/>
    <property type="match status" value="1"/>
</dbReference>
<evidence type="ECO:0000313" key="9">
    <source>
        <dbReference type="Proteomes" id="UP000465035"/>
    </source>
</evidence>
<dbReference type="GO" id="GO:0071972">
    <property type="term" value="F:peptidoglycan L,D-transpeptidase activity"/>
    <property type="evidence" value="ECO:0007669"/>
    <property type="project" value="TreeGrafter"/>
</dbReference>
<dbReference type="CDD" id="cd16913">
    <property type="entry name" value="YkuD_like"/>
    <property type="match status" value="1"/>
</dbReference>
<proteinExistence type="predicted"/>
<evidence type="ECO:0000259" key="7">
    <source>
        <dbReference type="PROSITE" id="PS52029"/>
    </source>
</evidence>
<evidence type="ECO:0000256" key="1">
    <source>
        <dbReference type="ARBA" id="ARBA00004752"/>
    </source>
</evidence>
<reference evidence="8 9" key="1">
    <citation type="submission" date="2019-12" db="EMBL/GenBank/DDBJ databases">
        <title>Lactobacillus hilgardii FLUB.</title>
        <authorList>
            <person name="Gustaw K."/>
        </authorList>
    </citation>
    <scope>NUCLEOTIDE SEQUENCE [LARGE SCALE GENOMIC DNA]</scope>
    <source>
        <strain evidence="8 9">FLUB</strain>
    </source>
</reference>
<dbReference type="GO" id="GO:0071555">
    <property type="term" value="P:cell wall organization"/>
    <property type="evidence" value="ECO:0007669"/>
    <property type="project" value="UniProtKB-UniRule"/>
</dbReference>
<keyword evidence="5 6" id="KW-0961">Cell wall biogenesis/degradation</keyword>
<dbReference type="GO" id="GO:0008360">
    <property type="term" value="P:regulation of cell shape"/>
    <property type="evidence" value="ECO:0007669"/>
    <property type="project" value="UniProtKB-UniRule"/>
</dbReference>
<feature type="active site" description="Nucleophile" evidence="6">
    <location>
        <position position="161"/>
    </location>
</feature>
<evidence type="ECO:0000313" key="8">
    <source>
        <dbReference type="EMBL" id="QHB51100.1"/>
    </source>
</evidence>
<keyword evidence="2" id="KW-0808">Transferase</keyword>
<organism evidence="8 9">
    <name type="scientific">Lentilactobacillus hilgardii</name>
    <name type="common">Lactobacillus hilgardii</name>
    <dbReference type="NCBI Taxonomy" id="1588"/>
    <lineage>
        <taxon>Bacteria</taxon>
        <taxon>Bacillati</taxon>
        <taxon>Bacillota</taxon>
        <taxon>Bacilli</taxon>
        <taxon>Lactobacillales</taxon>
        <taxon>Lactobacillaceae</taxon>
        <taxon>Lentilactobacillus</taxon>
    </lineage>
</organism>
<dbReference type="EMBL" id="CP047121">
    <property type="protein sequence ID" value="QHB51100.1"/>
    <property type="molecule type" value="Genomic_DNA"/>
</dbReference>
<dbReference type="InterPro" id="IPR050979">
    <property type="entry name" value="LD-transpeptidase"/>
</dbReference>
<dbReference type="PANTHER" id="PTHR30582">
    <property type="entry name" value="L,D-TRANSPEPTIDASE"/>
    <property type="match status" value="1"/>
</dbReference>
<keyword evidence="4 6" id="KW-0573">Peptidoglycan synthesis</keyword>
<feature type="domain" description="L,D-TPase catalytic" evidence="7">
    <location>
        <begin position="62"/>
        <end position="185"/>
    </location>
</feature>
<sequence length="185" mass="20657">MKRFLMIFSTLAITAVIGLALLAGFGSRKTTYAKYKAIGSTVNWHDPSESRPYPNLKNESNLWIYVSTKNQRVYLHGNGQVIYKMYCSTGEASSPTPKGTFHIQAQRGKSFYNAASGEGANYWVSWLDHGVYLFHSVPVTKTGQYIPSQAEKLGTPASHGCVRLTVADAYWMYRNIPYGTKVVIK</sequence>
<dbReference type="GO" id="GO:0018104">
    <property type="term" value="P:peptidoglycan-protein cross-linking"/>
    <property type="evidence" value="ECO:0007669"/>
    <property type="project" value="TreeGrafter"/>
</dbReference>
<feature type="active site" description="Proton donor/acceptor" evidence="6">
    <location>
        <position position="135"/>
    </location>
</feature>
<dbReference type="GeneID" id="69057149"/>
<evidence type="ECO:0000256" key="3">
    <source>
        <dbReference type="ARBA" id="ARBA00022960"/>
    </source>
</evidence>
<dbReference type="GO" id="GO:0016740">
    <property type="term" value="F:transferase activity"/>
    <property type="evidence" value="ECO:0007669"/>
    <property type="project" value="UniProtKB-KW"/>
</dbReference>
<dbReference type="Proteomes" id="UP000465035">
    <property type="component" value="Chromosome"/>
</dbReference>
<accession>A0A6P1E4T3</accession>
<dbReference type="InterPro" id="IPR038063">
    <property type="entry name" value="Transpep_catalytic_dom"/>
</dbReference>
<dbReference type="RefSeq" id="WP_003551873.1">
    <property type="nucleotide sequence ID" value="NZ_CABKOL010000106.1"/>
</dbReference>
<dbReference type="SUPFAM" id="SSF141523">
    <property type="entry name" value="L,D-transpeptidase catalytic domain-like"/>
    <property type="match status" value="1"/>
</dbReference>
<evidence type="ECO:0000256" key="4">
    <source>
        <dbReference type="ARBA" id="ARBA00022984"/>
    </source>
</evidence>
<dbReference type="Gene3D" id="2.40.440.10">
    <property type="entry name" value="L,D-transpeptidase catalytic domain-like"/>
    <property type="match status" value="1"/>
</dbReference>